<feature type="region of interest" description="Disordered" evidence="2">
    <location>
        <begin position="80"/>
        <end position="169"/>
    </location>
</feature>
<name>A0ABR3VM71_HUMIN</name>
<sequence>MVCPFCGWTEAASEYEMLLHLETLHPDLEPESPVDDMRGGDMATEDVDYVECPHHGCDAILELGDLESHLQNVHAGVRGDGVLKGVSPPQDQNPETKSPASRSPSAKGEVVKHRRSDRSSSGNDKRQPKSVPGWIKFLTMSSSSRIRSRSSRKSGDGKQQGGESSIKSKKRLGRSELGLFAHEERMPNWLASYLRKHGQVVSHGIVDVVASLLEQSKQTEYAYVCHPSVQHISRLKYEGGFCGYRNIQMMCSYIIGSKSKGHDNFQNNTIPSIFDIQDWIETAWDNGINSESRIETGGIKGTRKYIGTPEALAMFSLLSIPCDTGAIRNAEPSASEALLLKSVEDHFQSGVEDPTQRIHRTKVSPIYFQHRGHSLTIVGFERLKNGSKQLLVFDPSYHVSSNLVALSGKTFTHPHPDFALRSFRRGSRYLRRFKEFEILRIPPSS</sequence>
<organism evidence="4 5">
    <name type="scientific">Humicola insolens</name>
    <name type="common">Soft-rot fungus</name>
    <dbReference type="NCBI Taxonomy" id="85995"/>
    <lineage>
        <taxon>Eukaryota</taxon>
        <taxon>Fungi</taxon>
        <taxon>Dikarya</taxon>
        <taxon>Ascomycota</taxon>
        <taxon>Pezizomycotina</taxon>
        <taxon>Sordariomycetes</taxon>
        <taxon>Sordariomycetidae</taxon>
        <taxon>Sordariales</taxon>
        <taxon>Chaetomiaceae</taxon>
        <taxon>Mycothermus</taxon>
    </lineage>
</organism>
<accession>A0ABR3VM71</accession>
<evidence type="ECO:0000259" key="3">
    <source>
        <dbReference type="Pfam" id="PF07910"/>
    </source>
</evidence>
<dbReference type="Gene3D" id="3.90.70.130">
    <property type="match status" value="1"/>
</dbReference>
<evidence type="ECO:0000256" key="2">
    <source>
        <dbReference type="SAM" id="MobiDB-lite"/>
    </source>
</evidence>
<dbReference type="EMBL" id="JAZGSY010000041">
    <property type="protein sequence ID" value="KAL1842500.1"/>
    <property type="molecule type" value="Genomic_DNA"/>
</dbReference>
<dbReference type="Proteomes" id="UP001583172">
    <property type="component" value="Unassembled WGS sequence"/>
</dbReference>
<feature type="domain" description="UFSP1/2/DUB catalytic" evidence="3">
    <location>
        <begin position="219"/>
        <end position="439"/>
    </location>
</feature>
<dbReference type="Pfam" id="PF07910">
    <property type="entry name" value="Peptidase_C78"/>
    <property type="match status" value="1"/>
</dbReference>
<evidence type="ECO:0000313" key="5">
    <source>
        <dbReference type="Proteomes" id="UP001583172"/>
    </source>
</evidence>
<proteinExistence type="predicted"/>
<evidence type="ECO:0000313" key="4">
    <source>
        <dbReference type="EMBL" id="KAL1842500.1"/>
    </source>
</evidence>
<feature type="compositionally biased region" description="Polar residues" evidence="2">
    <location>
        <begin position="89"/>
        <end position="104"/>
    </location>
</feature>
<reference evidence="4 5" key="1">
    <citation type="journal article" date="2024" name="Commun. Biol.">
        <title>Comparative genomic analysis of thermophilic fungi reveals convergent evolutionary adaptations and gene losses.</title>
        <authorList>
            <person name="Steindorff A.S."/>
            <person name="Aguilar-Pontes M.V."/>
            <person name="Robinson A.J."/>
            <person name="Andreopoulos B."/>
            <person name="LaButti K."/>
            <person name="Kuo A."/>
            <person name="Mondo S."/>
            <person name="Riley R."/>
            <person name="Otillar R."/>
            <person name="Haridas S."/>
            <person name="Lipzen A."/>
            <person name="Grimwood J."/>
            <person name="Schmutz J."/>
            <person name="Clum A."/>
            <person name="Reid I.D."/>
            <person name="Moisan M.C."/>
            <person name="Butler G."/>
            <person name="Nguyen T.T.M."/>
            <person name="Dewar K."/>
            <person name="Conant G."/>
            <person name="Drula E."/>
            <person name="Henrissat B."/>
            <person name="Hansel C."/>
            <person name="Singer S."/>
            <person name="Hutchinson M.I."/>
            <person name="de Vries R.P."/>
            <person name="Natvig D.O."/>
            <person name="Powell A.J."/>
            <person name="Tsang A."/>
            <person name="Grigoriev I.V."/>
        </authorList>
    </citation>
    <scope>NUCLEOTIDE SEQUENCE [LARGE SCALE GENOMIC DNA]</scope>
    <source>
        <strain evidence="4 5">CBS 620.91</strain>
    </source>
</reference>
<keyword evidence="1" id="KW-0378">Hydrolase</keyword>
<evidence type="ECO:0000256" key="1">
    <source>
        <dbReference type="ARBA" id="ARBA00022801"/>
    </source>
</evidence>
<protein>
    <recommendedName>
        <fullName evidence="3">UFSP1/2/DUB catalytic domain-containing protein</fullName>
    </recommendedName>
</protein>
<gene>
    <name evidence="4" type="ORF">VTJ49DRAFT_5106</name>
</gene>
<dbReference type="InterPro" id="IPR012462">
    <property type="entry name" value="UFSP1/2_DUB_cat"/>
</dbReference>
<comment type="caution">
    <text evidence="4">The sequence shown here is derived from an EMBL/GenBank/DDBJ whole genome shotgun (WGS) entry which is preliminary data.</text>
</comment>
<keyword evidence="5" id="KW-1185">Reference proteome</keyword>